<comment type="caution">
    <text evidence="5">The sequence shown here is derived from an EMBL/GenBank/DDBJ whole genome shotgun (WGS) entry which is preliminary data.</text>
</comment>
<keyword evidence="6" id="KW-1185">Reference proteome</keyword>
<dbReference type="InterPro" id="IPR023365">
    <property type="entry name" value="Sortase_dom-sf"/>
</dbReference>
<protein>
    <submittedName>
        <fullName evidence="5">Sortase</fullName>
    </submittedName>
</protein>
<feature type="transmembrane region" description="Helical" evidence="4">
    <location>
        <begin position="6"/>
        <end position="22"/>
    </location>
</feature>
<feature type="region of interest" description="Disordered" evidence="3">
    <location>
        <begin position="64"/>
        <end position="85"/>
    </location>
</feature>
<proteinExistence type="predicted"/>
<accession>A0A558AY31</accession>
<keyword evidence="4" id="KW-1133">Transmembrane helix</keyword>
<evidence type="ECO:0000256" key="1">
    <source>
        <dbReference type="ARBA" id="ARBA00022801"/>
    </source>
</evidence>
<sequence length="225" mass="24796">MKYALRIFGIVLILSGVMLFFWQDIREMFTDRVNDRVIEAYHQGDRDVQVNPLESFVTGIEDGGEVTDAEGASGTSDASSETGPAEFNMDNVAGILSIASADIREPVFRGPVTESNLRRGLSFVDAGDHVGMQNIPIAGHRVEGIGIRFNHLDRASVGDVVTFDTAEGTRTYEITDIFEVDPSQVEVLDQKAGEPKQLTLITCEDYNPETLLFEKRLIVRAAIVE</sequence>
<dbReference type="NCBIfam" id="TIGR01076">
    <property type="entry name" value="sortase_fam"/>
    <property type="match status" value="1"/>
</dbReference>
<dbReference type="RefSeq" id="WP_145285302.1">
    <property type="nucleotide sequence ID" value="NZ_VMSJ01000001.1"/>
</dbReference>
<dbReference type="Pfam" id="PF04203">
    <property type="entry name" value="Sortase"/>
    <property type="match status" value="1"/>
</dbReference>
<evidence type="ECO:0000313" key="6">
    <source>
        <dbReference type="Proteomes" id="UP000315103"/>
    </source>
</evidence>
<dbReference type="InterPro" id="IPR005754">
    <property type="entry name" value="Sortase"/>
</dbReference>
<evidence type="ECO:0000313" key="5">
    <source>
        <dbReference type="EMBL" id="TVT29168.1"/>
    </source>
</evidence>
<dbReference type="Gene3D" id="2.40.260.10">
    <property type="entry name" value="Sortase"/>
    <property type="match status" value="1"/>
</dbReference>
<feature type="compositionally biased region" description="Polar residues" evidence="3">
    <location>
        <begin position="73"/>
        <end position="82"/>
    </location>
</feature>
<dbReference type="GO" id="GO:0016787">
    <property type="term" value="F:hydrolase activity"/>
    <property type="evidence" value="ECO:0007669"/>
    <property type="project" value="UniProtKB-KW"/>
</dbReference>
<gene>
    <name evidence="5" type="ORF">FO441_02485</name>
</gene>
<organism evidence="5 6">
    <name type="scientific">Salinicoccus cyprini</name>
    <dbReference type="NCBI Taxonomy" id="2493691"/>
    <lineage>
        <taxon>Bacteria</taxon>
        <taxon>Bacillati</taxon>
        <taxon>Bacillota</taxon>
        <taxon>Bacilli</taxon>
        <taxon>Bacillales</taxon>
        <taxon>Staphylococcaceae</taxon>
        <taxon>Salinicoccus</taxon>
    </lineage>
</organism>
<name>A0A558AY31_9STAP</name>
<evidence type="ECO:0000256" key="4">
    <source>
        <dbReference type="SAM" id="Phobius"/>
    </source>
</evidence>
<feature type="active site" description="Acyl-thioester intermediate" evidence="2">
    <location>
        <position position="203"/>
    </location>
</feature>
<evidence type="ECO:0000256" key="2">
    <source>
        <dbReference type="PIRSR" id="PIRSR605754-1"/>
    </source>
</evidence>
<keyword evidence="4" id="KW-0472">Membrane</keyword>
<keyword evidence="1" id="KW-0378">Hydrolase</keyword>
<dbReference type="Proteomes" id="UP000315103">
    <property type="component" value="Unassembled WGS sequence"/>
</dbReference>
<feature type="active site" description="Proton donor/acceptor" evidence="2">
    <location>
        <position position="140"/>
    </location>
</feature>
<evidence type="ECO:0000256" key="3">
    <source>
        <dbReference type="SAM" id="MobiDB-lite"/>
    </source>
</evidence>
<dbReference type="OrthoDB" id="2987398at2"/>
<keyword evidence="4" id="KW-0812">Transmembrane</keyword>
<dbReference type="AlphaFoldDB" id="A0A558AY31"/>
<dbReference type="EMBL" id="VMSJ01000001">
    <property type="protein sequence ID" value="TVT29168.1"/>
    <property type="molecule type" value="Genomic_DNA"/>
</dbReference>
<reference evidence="5 6" key="1">
    <citation type="submission" date="2019-07" db="EMBL/GenBank/DDBJ databases">
        <title>Salinicoccus cyprini sp. nov., isolated from gastro-intestinal tract of mirror carp, Cyprinus carpio var. specularis, collected from Gobind Sagar Reservoir, Himachal Pradesh, India.</title>
        <authorList>
            <person name="Talwar C."/>
            <person name="Singh A.K."/>
            <person name="Lal R."/>
            <person name="Negi R.K."/>
        </authorList>
    </citation>
    <scope>NUCLEOTIDE SEQUENCE [LARGE SCALE GENOMIC DNA]</scope>
    <source>
        <strain evidence="5 6">CT19</strain>
    </source>
</reference>
<dbReference type="SUPFAM" id="SSF63817">
    <property type="entry name" value="Sortase"/>
    <property type="match status" value="1"/>
</dbReference>